<accession>A0A0B6VPA5</accession>
<gene>
    <name evidence="1" type="primary">vstN</name>
</gene>
<sequence>MVEVYMHRTVSESADSKIFEIVLVGGPEEIPEEERFRRAAVLPEKVKIMYYGGYEHFVCEDPESAAGAEGPLVFKWVMRTEIAE</sequence>
<dbReference type="EMBL" id="LC006086">
    <property type="protein sequence ID" value="BAQ21959.1"/>
    <property type="molecule type" value="Genomic_DNA"/>
</dbReference>
<name>A0A0B6VPA5_9ACTN</name>
<dbReference type="AlphaFoldDB" id="A0A0B6VPA5"/>
<reference evidence="1" key="1">
    <citation type="journal article" date="2015" name="J. Am. Chem. Soc.">
        <title>Biosynthesis of versipelostatin: identification of an enzyme-catalyzed [4+2]-cycloaddition required for macrocyclization of spirotetronate-containing polyketides.</title>
        <authorList>
            <person name="Hashimoto T."/>
            <person name="Hashimoto J."/>
            <person name="Teruya K."/>
            <person name="Hirano T."/>
            <person name="Shin-ya K."/>
            <person name="Ikeda H."/>
            <person name="Liu H."/>
            <person name="Nishiyama M."/>
            <person name="Kuzuyama T."/>
        </authorList>
    </citation>
    <scope>NUCLEOTIDE SEQUENCE</scope>
    <source>
        <strain evidence="1">4083-SVS6</strain>
    </source>
</reference>
<protein>
    <submittedName>
        <fullName evidence="1">Uncharacterized protein</fullName>
    </submittedName>
</protein>
<evidence type="ECO:0000313" key="1">
    <source>
        <dbReference type="EMBL" id="BAQ21959.1"/>
    </source>
</evidence>
<proteinExistence type="predicted"/>
<dbReference type="Pfam" id="PF19450">
    <property type="entry name" value="DUF5988"/>
    <property type="match status" value="1"/>
</dbReference>
<dbReference type="InterPro" id="IPR046030">
    <property type="entry name" value="DUF5988"/>
</dbReference>
<organism evidence="1">
    <name type="scientific">Streptomyces versipellis</name>
    <dbReference type="NCBI Taxonomy" id="67375"/>
    <lineage>
        <taxon>Bacteria</taxon>
        <taxon>Bacillati</taxon>
        <taxon>Actinomycetota</taxon>
        <taxon>Actinomycetes</taxon>
        <taxon>Kitasatosporales</taxon>
        <taxon>Streptomycetaceae</taxon>
        <taxon>Streptomyces</taxon>
    </lineage>
</organism>